<dbReference type="SUPFAM" id="SSF54427">
    <property type="entry name" value="NTF2-like"/>
    <property type="match status" value="1"/>
</dbReference>
<feature type="chain" id="PRO_5008053267" description="SnoaL-like domain-containing protein" evidence="1">
    <location>
        <begin position="27"/>
        <end position="158"/>
    </location>
</feature>
<evidence type="ECO:0000313" key="4">
    <source>
        <dbReference type="Proteomes" id="UP000077098"/>
    </source>
</evidence>
<reference evidence="3 4" key="1">
    <citation type="submission" date="2016-05" db="EMBL/GenBank/DDBJ databases">
        <authorList>
            <person name="Lavstsen T."/>
            <person name="Jespersen J.S."/>
        </authorList>
    </citation>
    <scope>NUCLEOTIDE SEQUENCE [LARGE SCALE GENOMIC DNA]</scope>
    <source>
        <strain evidence="3 4">KCJ1736</strain>
    </source>
</reference>
<protein>
    <recommendedName>
        <fullName evidence="2">SnoaL-like domain-containing protein</fullName>
    </recommendedName>
</protein>
<dbReference type="GO" id="GO:0030638">
    <property type="term" value="P:polyketide metabolic process"/>
    <property type="evidence" value="ECO:0007669"/>
    <property type="project" value="InterPro"/>
</dbReference>
<dbReference type="Proteomes" id="UP000077098">
    <property type="component" value="Unassembled WGS sequence"/>
</dbReference>
<dbReference type="RefSeq" id="WP_063948558.1">
    <property type="nucleotide sequence ID" value="NZ_LXPS01000011.1"/>
</dbReference>
<dbReference type="Gene3D" id="3.10.450.50">
    <property type="match status" value="1"/>
</dbReference>
<dbReference type="PANTHER" id="PTHR38436">
    <property type="entry name" value="POLYKETIDE CYCLASE SNOAL-LIKE DOMAIN"/>
    <property type="match status" value="1"/>
</dbReference>
<dbReference type="Pfam" id="PF12680">
    <property type="entry name" value="SnoaL_2"/>
    <property type="match status" value="1"/>
</dbReference>
<sequence length="158" mass="17689">MNFLTRRLAVVTLALAPGLVAGPLLAETAKRDFGQEEANRKLVIEFYDTVFNKHEVEKGAAVLVDSYKQHNPMVPDGKAPFVNYFTGFFRENPQSKARIVRSATDGDLVYLHIHSTENDGDRGRAIVDIFRVTDGKITEHWDVIQPVPENAANSNTMF</sequence>
<evidence type="ECO:0000256" key="1">
    <source>
        <dbReference type="SAM" id="SignalP"/>
    </source>
</evidence>
<comment type="caution">
    <text evidence="3">The sequence shown here is derived from an EMBL/GenBank/DDBJ whole genome shotgun (WGS) entry which is preliminary data.</text>
</comment>
<dbReference type="InterPro" id="IPR009959">
    <property type="entry name" value="Cyclase_SnoaL-like"/>
</dbReference>
<gene>
    <name evidence="3" type="ORF">A7J57_12265</name>
</gene>
<feature type="domain" description="SnoaL-like" evidence="2">
    <location>
        <begin position="44"/>
        <end position="140"/>
    </location>
</feature>
<organism evidence="3 4">
    <name type="scientific">Agrobacterium tumefaciens</name>
    <dbReference type="NCBI Taxonomy" id="358"/>
    <lineage>
        <taxon>Bacteria</taxon>
        <taxon>Pseudomonadati</taxon>
        <taxon>Pseudomonadota</taxon>
        <taxon>Alphaproteobacteria</taxon>
        <taxon>Hyphomicrobiales</taxon>
        <taxon>Rhizobiaceae</taxon>
        <taxon>Rhizobium/Agrobacterium group</taxon>
        <taxon>Agrobacterium</taxon>
        <taxon>Agrobacterium tumefaciens complex</taxon>
    </lineage>
</organism>
<dbReference type="PANTHER" id="PTHR38436:SF1">
    <property type="entry name" value="ESTER CYCLASE"/>
    <property type="match status" value="1"/>
</dbReference>
<evidence type="ECO:0000259" key="2">
    <source>
        <dbReference type="Pfam" id="PF12680"/>
    </source>
</evidence>
<dbReference type="EMBL" id="LXPS01000011">
    <property type="protein sequence ID" value="OAE46852.1"/>
    <property type="molecule type" value="Genomic_DNA"/>
</dbReference>
<dbReference type="InterPro" id="IPR032710">
    <property type="entry name" value="NTF2-like_dom_sf"/>
</dbReference>
<name>A0A176XC02_AGRTU</name>
<evidence type="ECO:0000313" key="3">
    <source>
        <dbReference type="EMBL" id="OAE46852.1"/>
    </source>
</evidence>
<keyword evidence="1" id="KW-0732">Signal</keyword>
<feature type="signal peptide" evidence="1">
    <location>
        <begin position="1"/>
        <end position="26"/>
    </location>
</feature>
<proteinExistence type="predicted"/>
<accession>A0A176XC02</accession>
<dbReference type="InterPro" id="IPR037401">
    <property type="entry name" value="SnoaL-like"/>
</dbReference>
<dbReference type="AlphaFoldDB" id="A0A176XC02"/>